<protein>
    <submittedName>
        <fullName evidence="3">Uncharacterized protein</fullName>
    </submittedName>
</protein>
<feature type="compositionally biased region" description="Polar residues" evidence="2">
    <location>
        <begin position="184"/>
        <end position="203"/>
    </location>
</feature>
<feature type="region of interest" description="Disordered" evidence="2">
    <location>
        <begin position="1"/>
        <end position="29"/>
    </location>
</feature>
<feature type="compositionally biased region" description="Low complexity" evidence="2">
    <location>
        <begin position="358"/>
        <end position="380"/>
    </location>
</feature>
<dbReference type="Proteomes" id="UP001498398">
    <property type="component" value="Unassembled WGS sequence"/>
</dbReference>
<keyword evidence="1" id="KW-0175">Coiled coil</keyword>
<feature type="compositionally biased region" description="Polar residues" evidence="2">
    <location>
        <begin position="408"/>
        <end position="442"/>
    </location>
</feature>
<feature type="coiled-coil region" evidence="1">
    <location>
        <begin position="114"/>
        <end position="169"/>
    </location>
</feature>
<dbReference type="EMBL" id="JBANRG010000047">
    <property type="protein sequence ID" value="KAK7445473.1"/>
    <property type="molecule type" value="Genomic_DNA"/>
</dbReference>
<comment type="caution">
    <text evidence="3">The sequence shown here is derived from an EMBL/GenBank/DDBJ whole genome shotgun (WGS) entry which is preliminary data.</text>
</comment>
<sequence>MSTTTSPTLEFEAPSTADTADFQNIKPLSASRHKRPFSIDLSLELERQLDLEAMESPAHTPAHDAKEHKDLPQRDSLDPHVLAHIIMGLRHSLADITKERDTLLSMLSNSHAQEAQLRDAMQLLTDKATSLEEEVSEARKKLKDDEESISMLRNKVEESRRGLMRLQTENRRSSIQPLDTSRASIVSFGSPTPSKRQSFTPLTGSFGRPSAHKRISSVSDSGMLLDPFSSPHSQIVSLPDNSPQASRRFSGLFGRAGSPPHDDSTPTEVTALKREIESLKAELDDTRRELTEATEAKDASDTCVKALREFIAENNVGNDGNVNLPPLPSNTTGTEEPPAKAAASWGFKLWKVDTSVKPSAGPASSSSATPTSSSATPTAAAPLSRKLTGFFGMQPAASVATVPAVETNGPSPLSQTESRNSVYSASDASSVTEPLSPLSETGGNVHVVVPDATNPLDVGSNLVHEQNK</sequence>
<evidence type="ECO:0000256" key="1">
    <source>
        <dbReference type="SAM" id="Coils"/>
    </source>
</evidence>
<reference evidence="3 4" key="1">
    <citation type="submission" date="2024-01" db="EMBL/GenBank/DDBJ databases">
        <title>A draft genome for the cacao thread blight pathogen Marasmiellus scandens.</title>
        <authorList>
            <person name="Baruah I.K."/>
            <person name="Leung J."/>
            <person name="Bukari Y."/>
            <person name="Amoako-Attah I."/>
            <person name="Meinhardt L.W."/>
            <person name="Bailey B.A."/>
            <person name="Cohen S.P."/>
        </authorList>
    </citation>
    <scope>NUCLEOTIDE SEQUENCE [LARGE SCALE GENOMIC DNA]</scope>
    <source>
        <strain evidence="3 4">GH-19</strain>
    </source>
</reference>
<name>A0ABR1IZS5_9AGAR</name>
<feature type="region of interest" description="Disordered" evidence="2">
    <location>
        <begin position="356"/>
        <end position="380"/>
    </location>
</feature>
<feature type="region of interest" description="Disordered" evidence="2">
    <location>
        <begin position="316"/>
        <end position="342"/>
    </location>
</feature>
<feature type="region of interest" description="Disordered" evidence="2">
    <location>
        <begin position="184"/>
        <end position="214"/>
    </location>
</feature>
<evidence type="ECO:0000256" key="2">
    <source>
        <dbReference type="SAM" id="MobiDB-lite"/>
    </source>
</evidence>
<organism evidence="3 4">
    <name type="scientific">Marasmiellus scandens</name>
    <dbReference type="NCBI Taxonomy" id="2682957"/>
    <lineage>
        <taxon>Eukaryota</taxon>
        <taxon>Fungi</taxon>
        <taxon>Dikarya</taxon>
        <taxon>Basidiomycota</taxon>
        <taxon>Agaricomycotina</taxon>
        <taxon>Agaricomycetes</taxon>
        <taxon>Agaricomycetidae</taxon>
        <taxon>Agaricales</taxon>
        <taxon>Marasmiineae</taxon>
        <taxon>Omphalotaceae</taxon>
        <taxon>Marasmiellus</taxon>
    </lineage>
</organism>
<proteinExistence type="predicted"/>
<gene>
    <name evidence="3" type="ORF">VKT23_014891</name>
</gene>
<feature type="coiled-coil region" evidence="1">
    <location>
        <begin position="269"/>
        <end position="296"/>
    </location>
</feature>
<feature type="region of interest" description="Disordered" evidence="2">
    <location>
        <begin position="407"/>
        <end position="468"/>
    </location>
</feature>
<keyword evidence="4" id="KW-1185">Reference proteome</keyword>
<evidence type="ECO:0000313" key="3">
    <source>
        <dbReference type="EMBL" id="KAK7445473.1"/>
    </source>
</evidence>
<accession>A0ABR1IZS5</accession>
<evidence type="ECO:0000313" key="4">
    <source>
        <dbReference type="Proteomes" id="UP001498398"/>
    </source>
</evidence>